<dbReference type="Proteomes" id="UP001221142">
    <property type="component" value="Unassembled WGS sequence"/>
</dbReference>
<keyword evidence="3" id="KW-1185">Reference proteome</keyword>
<evidence type="ECO:0000256" key="1">
    <source>
        <dbReference type="SAM" id="SignalP"/>
    </source>
</evidence>
<organism evidence="2 3">
    <name type="scientific">Roridomyces roridus</name>
    <dbReference type="NCBI Taxonomy" id="1738132"/>
    <lineage>
        <taxon>Eukaryota</taxon>
        <taxon>Fungi</taxon>
        <taxon>Dikarya</taxon>
        <taxon>Basidiomycota</taxon>
        <taxon>Agaricomycotina</taxon>
        <taxon>Agaricomycetes</taxon>
        <taxon>Agaricomycetidae</taxon>
        <taxon>Agaricales</taxon>
        <taxon>Marasmiineae</taxon>
        <taxon>Mycenaceae</taxon>
        <taxon>Roridomyces</taxon>
    </lineage>
</organism>
<evidence type="ECO:0000313" key="3">
    <source>
        <dbReference type="Proteomes" id="UP001221142"/>
    </source>
</evidence>
<dbReference type="PROSITE" id="PS51257">
    <property type="entry name" value="PROKAR_LIPOPROTEIN"/>
    <property type="match status" value="1"/>
</dbReference>
<evidence type="ECO:0008006" key="4">
    <source>
        <dbReference type="Google" id="ProtNLM"/>
    </source>
</evidence>
<feature type="signal peptide" evidence="1">
    <location>
        <begin position="1"/>
        <end position="20"/>
    </location>
</feature>
<dbReference type="EMBL" id="JARKIF010000021">
    <property type="protein sequence ID" value="KAJ7617105.1"/>
    <property type="molecule type" value="Genomic_DNA"/>
</dbReference>
<protein>
    <recommendedName>
        <fullName evidence="4">Cyanovirin-N domain-containing protein</fullName>
    </recommendedName>
</protein>
<accession>A0AAD7BC71</accession>
<gene>
    <name evidence="2" type="ORF">FB45DRAFT_1007739</name>
</gene>
<proteinExistence type="predicted"/>
<dbReference type="AlphaFoldDB" id="A0AAD7BC71"/>
<reference evidence="2" key="1">
    <citation type="submission" date="2023-03" db="EMBL/GenBank/DDBJ databases">
        <title>Massive genome expansion in bonnet fungi (Mycena s.s.) driven by repeated elements and novel gene families across ecological guilds.</title>
        <authorList>
            <consortium name="Lawrence Berkeley National Laboratory"/>
            <person name="Harder C.B."/>
            <person name="Miyauchi S."/>
            <person name="Viragh M."/>
            <person name="Kuo A."/>
            <person name="Thoen E."/>
            <person name="Andreopoulos B."/>
            <person name="Lu D."/>
            <person name="Skrede I."/>
            <person name="Drula E."/>
            <person name="Henrissat B."/>
            <person name="Morin E."/>
            <person name="Kohler A."/>
            <person name="Barry K."/>
            <person name="LaButti K."/>
            <person name="Morin E."/>
            <person name="Salamov A."/>
            <person name="Lipzen A."/>
            <person name="Mereny Z."/>
            <person name="Hegedus B."/>
            <person name="Baldrian P."/>
            <person name="Stursova M."/>
            <person name="Weitz H."/>
            <person name="Taylor A."/>
            <person name="Grigoriev I.V."/>
            <person name="Nagy L.G."/>
            <person name="Martin F."/>
            <person name="Kauserud H."/>
        </authorList>
    </citation>
    <scope>NUCLEOTIDE SEQUENCE</scope>
    <source>
        <strain evidence="2">9284</strain>
    </source>
</reference>
<evidence type="ECO:0000313" key="2">
    <source>
        <dbReference type="EMBL" id="KAJ7617105.1"/>
    </source>
</evidence>
<feature type="chain" id="PRO_5042080266" description="Cyanovirin-N domain-containing protein" evidence="1">
    <location>
        <begin position="21"/>
        <end position="198"/>
    </location>
</feature>
<sequence length="198" mass="20291">MKFSTNLLAIVALASTAVLAALPQTTQSSASCQASERVHVQTRNFTTPTGDVLSVSTKACPAALANAGHNKRQVINACVAETINFACITNAGTAPAVGDCNTLNSAIISVFEAAGDPALFSVGPGLAEEFTLGTCAYVWNNENAAATLEFCFSEITQTLGPTLNNGCIAVGQSGGLALPVNSALPATTLDWVFEVIHS</sequence>
<keyword evidence="1" id="KW-0732">Signal</keyword>
<name>A0AAD7BC71_9AGAR</name>
<comment type="caution">
    <text evidence="2">The sequence shown here is derived from an EMBL/GenBank/DDBJ whole genome shotgun (WGS) entry which is preliminary data.</text>
</comment>